<dbReference type="SUPFAM" id="SSF161098">
    <property type="entry name" value="MetI-like"/>
    <property type="match status" value="2"/>
</dbReference>
<evidence type="ECO:0000256" key="5">
    <source>
        <dbReference type="ARBA" id="ARBA00022989"/>
    </source>
</evidence>
<feature type="transmembrane region" description="Helical" evidence="7">
    <location>
        <begin position="414"/>
        <end position="438"/>
    </location>
</feature>
<proteinExistence type="predicted"/>
<dbReference type="GO" id="GO:0055085">
    <property type="term" value="P:transmembrane transport"/>
    <property type="evidence" value="ECO:0007669"/>
    <property type="project" value="InterPro"/>
</dbReference>
<sequence>MPATRNQKNQRVALAFLAPNLAGVLVFTLYPVVFSLVMAFTNWDLTRHNQFQDENSIRFIGFKHFLDMVAPSGEGLFAGPFWQYLGNTLFFMMGIPLAVVGSLMAALLLTQQGVAPRYGRLIGFIIASAGLIASVAIMVLYGSAETGTTLLFVGFISLVLVGGLTFGTTWFRTLFYTPHFVAGVATYILWKKLYSRDSGPINQVLQPALDGFAATVNAVPPALVTTAGWALALIAIILGYLCSSVLARNAARRVLPRVTLAVCLLLLAGPLLICLLMALNPANPIIGIVTATALILTYAGRLLPHLAGTLSVRSTQTGDPGLMVMLIILTAIGQALLLGLALVFLNLPAMAADGLDAPSWLNDPNFAKPALMIMVLWAAIGSNNMLLYLAALTNVPKELHEAASIDGASALQRFWSVTLPELAPTTFFIFVTSTIYGLQGGFEMARVMTEGGPAGATTTLSYFIYQEGFQAGRLGSASAIAWMLFLLIFGVTVINWRYGGRSDA</sequence>
<feature type="transmembrane region" description="Helical" evidence="7">
    <location>
        <begin position="227"/>
        <end position="246"/>
    </location>
</feature>
<dbReference type="PANTHER" id="PTHR30193">
    <property type="entry name" value="ABC TRANSPORTER PERMEASE PROTEIN"/>
    <property type="match status" value="1"/>
</dbReference>
<feature type="transmembrane region" description="Helical" evidence="7">
    <location>
        <begin position="12"/>
        <end position="40"/>
    </location>
</feature>
<dbReference type="PANTHER" id="PTHR30193:SF37">
    <property type="entry name" value="INNER MEMBRANE ABC TRANSPORTER PERMEASE PROTEIN YCJO"/>
    <property type="match status" value="1"/>
</dbReference>
<feature type="transmembrane region" description="Helical" evidence="7">
    <location>
        <begin position="147"/>
        <end position="166"/>
    </location>
</feature>
<feature type="transmembrane region" description="Helical" evidence="7">
    <location>
        <begin position="479"/>
        <end position="498"/>
    </location>
</feature>
<dbReference type="Gene3D" id="1.10.3720.10">
    <property type="entry name" value="MetI-like"/>
    <property type="match status" value="3"/>
</dbReference>
<dbReference type="InterPro" id="IPR051393">
    <property type="entry name" value="ABC_transporter_permease"/>
</dbReference>
<feature type="transmembrane region" description="Helical" evidence="7">
    <location>
        <begin position="324"/>
        <end position="350"/>
    </location>
</feature>
<reference evidence="9 10" key="1">
    <citation type="submission" date="2019-02" db="EMBL/GenBank/DDBJ databases">
        <title>Deep-cultivation of Planctomycetes and their phenomic and genomic characterization uncovers novel biology.</title>
        <authorList>
            <person name="Wiegand S."/>
            <person name="Jogler M."/>
            <person name="Boedeker C."/>
            <person name="Pinto D."/>
            <person name="Vollmers J."/>
            <person name="Rivas-Marin E."/>
            <person name="Kohn T."/>
            <person name="Peeters S.H."/>
            <person name="Heuer A."/>
            <person name="Rast P."/>
            <person name="Oberbeckmann S."/>
            <person name="Bunk B."/>
            <person name="Jeske O."/>
            <person name="Meyerdierks A."/>
            <person name="Storesund J.E."/>
            <person name="Kallscheuer N."/>
            <person name="Luecker S."/>
            <person name="Lage O.M."/>
            <person name="Pohl T."/>
            <person name="Merkel B.J."/>
            <person name="Hornburger P."/>
            <person name="Mueller R.-W."/>
            <person name="Bruemmer F."/>
            <person name="Labrenz M."/>
            <person name="Spormann A.M."/>
            <person name="Op den Camp H."/>
            <person name="Overmann J."/>
            <person name="Amann R."/>
            <person name="Jetten M.S.M."/>
            <person name="Mascher T."/>
            <person name="Medema M.H."/>
            <person name="Devos D.P."/>
            <person name="Kaster A.-K."/>
            <person name="Ovreas L."/>
            <person name="Rohde M."/>
            <person name="Galperin M.Y."/>
            <person name="Jogler C."/>
        </authorList>
    </citation>
    <scope>NUCLEOTIDE SEQUENCE [LARGE SCALE GENOMIC DNA]</scope>
    <source>
        <strain evidence="9 10">Pan265</strain>
    </source>
</reference>
<keyword evidence="2" id="KW-0813">Transport</keyword>
<evidence type="ECO:0000256" key="6">
    <source>
        <dbReference type="ARBA" id="ARBA00023136"/>
    </source>
</evidence>
<dbReference type="CDD" id="cd06261">
    <property type="entry name" value="TM_PBP2"/>
    <property type="match status" value="1"/>
</dbReference>
<name>A0A518BUE3_9BACT</name>
<gene>
    <name evidence="9" type="primary">ugpA</name>
    <name evidence="9" type="ORF">Pan265_03820</name>
</gene>
<dbReference type="PROSITE" id="PS50928">
    <property type="entry name" value="ABC_TM1"/>
    <property type="match status" value="1"/>
</dbReference>
<evidence type="ECO:0000256" key="1">
    <source>
        <dbReference type="ARBA" id="ARBA00004651"/>
    </source>
</evidence>
<evidence type="ECO:0000313" key="9">
    <source>
        <dbReference type="EMBL" id="QDU70554.1"/>
    </source>
</evidence>
<dbReference type="KEGG" id="mcad:Pan265_03820"/>
<organism evidence="9 10">
    <name type="scientific">Mucisphaera calidilacus</name>
    <dbReference type="NCBI Taxonomy" id="2527982"/>
    <lineage>
        <taxon>Bacteria</taxon>
        <taxon>Pseudomonadati</taxon>
        <taxon>Planctomycetota</taxon>
        <taxon>Phycisphaerae</taxon>
        <taxon>Phycisphaerales</taxon>
        <taxon>Phycisphaeraceae</taxon>
        <taxon>Mucisphaera</taxon>
    </lineage>
</organism>
<dbReference type="InterPro" id="IPR035906">
    <property type="entry name" value="MetI-like_sf"/>
</dbReference>
<dbReference type="AlphaFoldDB" id="A0A518BUE3"/>
<keyword evidence="6 7" id="KW-0472">Membrane</keyword>
<dbReference type="GO" id="GO:0005886">
    <property type="term" value="C:plasma membrane"/>
    <property type="evidence" value="ECO:0007669"/>
    <property type="project" value="UniProtKB-SubCell"/>
</dbReference>
<evidence type="ECO:0000256" key="3">
    <source>
        <dbReference type="ARBA" id="ARBA00022475"/>
    </source>
</evidence>
<keyword evidence="4 7" id="KW-0812">Transmembrane</keyword>
<accession>A0A518BUE3</accession>
<dbReference type="InterPro" id="IPR000515">
    <property type="entry name" value="MetI-like"/>
</dbReference>
<feature type="transmembrane region" description="Helical" evidence="7">
    <location>
        <begin position="370"/>
        <end position="393"/>
    </location>
</feature>
<dbReference type="EMBL" id="CP036280">
    <property type="protein sequence ID" value="QDU70554.1"/>
    <property type="molecule type" value="Genomic_DNA"/>
</dbReference>
<evidence type="ECO:0000256" key="4">
    <source>
        <dbReference type="ARBA" id="ARBA00022692"/>
    </source>
</evidence>
<feature type="transmembrane region" description="Helical" evidence="7">
    <location>
        <begin position="121"/>
        <end position="141"/>
    </location>
</feature>
<feature type="transmembrane region" description="Helical" evidence="7">
    <location>
        <begin position="285"/>
        <end position="303"/>
    </location>
</feature>
<keyword evidence="3" id="KW-1003">Cell membrane</keyword>
<dbReference type="OrthoDB" id="9788108at2"/>
<feature type="domain" description="ABC transmembrane type-1" evidence="8">
    <location>
        <begin position="225"/>
        <end position="495"/>
    </location>
</feature>
<evidence type="ECO:0000313" key="10">
    <source>
        <dbReference type="Proteomes" id="UP000320386"/>
    </source>
</evidence>
<comment type="subcellular location">
    <subcellularLocation>
        <location evidence="1">Cell membrane</location>
        <topology evidence="1">Multi-pass membrane protein</topology>
    </subcellularLocation>
</comment>
<keyword evidence="10" id="KW-1185">Reference proteome</keyword>
<feature type="transmembrane region" description="Helical" evidence="7">
    <location>
        <begin position="173"/>
        <end position="190"/>
    </location>
</feature>
<evidence type="ECO:0000256" key="7">
    <source>
        <dbReference type="SAM" id="Phobius"/>
    </source>
</evidence>
<evidence type="ECO:0000259" key="8">
    <source>
        <dbReference type="PROSITE" id="PS50928"/>
    </source>
</evidence>
<dbReference type="RefSeq" id="WP_145444718.1">
    <property type="nucleotide sequence ID" value="NZ_CP036280.1"/>
</dbReference>
<feature type="transmembrane region" description="Helical" evidence="7">
    <location>
        <begin position="258"/>
        <end position="279"/>
    </location>
</feature>
<protein>
    <submittedName>
        <fullName evidence="9">sn-glycerol-3-phosphate transport system permease protein UgpA</fullName>
    </submittedName>
</protein>
<keyword evidence="5 7" id="KW-1133">Transmembrane helix</keyword>
<dbReference type="SUPFAM" id="SSF160964">
    <property type="entry name" value="MalF N-terminal region-like"/>
    <property type="match status" value="1"/>
</dbReference>
<feature type="transmembrane region" description="Helical" evidence="7">
    <location>
        <begin position="89"/>
        <end position="109"/>
    </location>
</feature>
<evidence type="ECO:0000256" key="2">
    <source>
        <dbReference type="ARBA" id="ARBA00022448"/>
    </source>
</evidence>
<dbReference type="Proteomes" id="UP000320386">
    <property type="component" value="Chromosome"/>
</dbReference>